<dbReference type="AlphaFoldDB" id="A0A8X6K197"/>
<proteinExistence type="predicted"/>
<organism evidence="1 2">
    <name type="scientific">Trichonephila clavata</name>
    <name type="common">Joro spider</name>
    <name type="synonym">Nephila clavata</name>
    <dbReference type="NCBI Taxonomy" id="2740835"/>
    <lineage>
        <taxon>Eukaryota</taxon>
        <taxon>Metazoa</taxon>
        <taxon>Ecdysozoa</taxon>
        <taxon>Arthropoda</taxon>
        <taxon>Chelicerata</taxon>
        <taxon>Arachnida</taxon>
        <taxon>Araneae</taxon>
        <taxon>Araneomorphae</taxon>
        <taxon>Entelegynae</taxon>
        <taxon>Araneoidea</taxon>
        <taxon>Nephilidae</taxon>
        <taxon>Trichonephila</taxon>
    </lineage>
</organism>
<protein>
    <submittedName>
        <fullName evidence="1">Uncharacterized protein</fullName>
    </submittedName>
</protein>
<sequence length="80" mass="8963">MFLIIPGTLPIPELGNQWTNNYDPLARNMNDLFTIRPISSPEPVPPLNKFHVETADGTSGKACPEACFFFDVNRLTVEDK</sequence>
<dbReference type="EMBL" id="BMAO01038672">
    <property type="protein sequence ID" value="GFR26241.1"/>
    <property type="molecule type" value="Genomic_DNA"/>
</dbReference>
<name>A0A8X6K197_TRICU</name>
<evidence type="ECO:0000313" key="2">
    <source>
        <dbReference type="Proteomes" id="UP000887116"/>
    </source>
</evidence>
<reference evidence="1" key="1">
    <citation type="submission" date="2020-07" db="EMBL/GenBank/DDBJ databases">
        <title>Multicomponent nature underlies the extraordinary mechanical properties of spider dragline silk.</title>
        <authorList>
            <person name="Kono N."/>
            <person name="Nakamura H."/>
            <person name="Mori M."/>
            <person name="Yoshida Y."/>
            <person name="Ohtoshi R."/>
            <person name="Malay A.D."/>
            <person name="Moran D.A.P."/>
            <person name="Tomita M."/>
            <person name="Numata K."/>
            <person name="Arakawa K."/>
        </authorList>
    </citation>
    <scope>NUCLEOTIDE SEQUENCE</scope>
</reference>
<dbReference type="OrthoDB" id="10317517at2759"/>
<comment type="caution">
    <text evidence="1">The sequence shown here is derived from an EMBL/GenBank/DDBJ whole genome shotgun (WGS) entry which is preliminary data.</text>
</comment>
<evidence type="ECO:0000313" key="1">
    <source>
        <dbReference type="EMBL" id="GFR26241.1"/>
    </source>
</evidence>
<gene>
    <name evidence="1" type="ORF">TNCT_399081</name>
</gene>
<accession>A0A8X6K197</accession>
<keyword evidence="2" id="KW-1185">Reference proteome</keyword>
<dbReference type="Proteomes" id="UP000887116">
    <property type="component" value="Unassembled WGS sequence"/>
</dbReference>